<dbReference type="AlphaFoldDB" id="A0A834M7J4"/>
<evidence type="ECO:0000313" key="2">
    <source>
        <dbReference type="EMBL" id="KAF7267899.1"/>
    </source>
</evidence>
<proteinExistence type="predicted"/>
<protein>
    <submittedName>
        <fullName evidence="2">Uncharacterized protein</fullName>
    </submittedName>
</protein>
<gene>
    <name evidence="2" type="ORF">GWI33_018918</name>
</gene>
<organism evidence="2 3">
    <name type="scientific">Rhynchophorus ferrugineus</name>
    <name type="common">Red palm weevil</name>
    <name type="synonym">Curculio ferrugineus</name>
    <dbReference type="NCBI Taxonomy" id="354439"/>
    <lineage>
        <taxon>Eukaryota</taxon>
        <taxon>Metazoa</taxon>
        <taxon>Ecdysozoa</taxon>
        <taxon>Arthropoda</taxon>
        <taxon>Hexapoda</taxon>
        <taxon>Insecta</taxon>
        <taxon>Pterygota</taxon>
        <taxon>Neoptera</taxon>
        <taxon>Endopterygota</taxon>
        <taxon>Coleoptera</taxon>
        <taxon>Polyphaga</taxon>
        <taxon>Cucujiformia</taxon>
        <taxon>Curculionidae</taxon>
        <taxon>Dryophthorinae</taxon>
        <taxon>Rhynchophorus</taxon>
    </lineage>
</organism>
<sequence length="90" mass="9698">MGRIRRGRWGESQAEKKTVKNGVKSFEPTCICLSYQYKNGTVFIQAAAALGVIYGSINDLGGLVFSPIPKQSSGGPPVGFSSMSLESHRF</sequence>
<feature type="compositionally biased region" description="Polar residues" evidence="1">
    <location>
        <begin position="81"/>
        <end position="90"/>
    </location>
</feature>
<evidence type="ECO:0000313" key="3">
    <source>
        <dbReference type="Proteomes" id="UP000625711"/>
    </source>
</evidence>
<reference evidence="2" key="1">
    <citation type="submission" date="2020-08" db="EMBL/GenBank/DDBJ databases">
        <title>Genome sequencing and assembly of the red palm weevil Rhynchophorus ferrugineus.</title>
        <authorList>
            <person name="Dias G.B."/>
            <person name="Bergman C.M."/>
            <person name="Manee M."/>
        </authorList>
    </citation>
    <scope>NUCLEOTIDE SEQUENCE</scope>
    <source>
        <strain evidence="2">AA-2017</strain>
        <tissue evidence="2">Whole larva</tissue>
    </source>
</reference>
<dbReference type="Proteomes" id="UP000625711">
    <property type="component" value="Unassembled WGS sequence"/>
</dbReference>
<comment type="caution">
    <text evidence="2">The sequence shown here is derived from an EMBL/GenBank/DDBJ whole genome shotgun (WGS) entry which is preliminary data.</text>
</comment>
<dbReference type="EMBL" id="JAACXV010014368">
    <property type="protein sequence ID" value="KAF7267899.1"/>
    <property type="molecule type" value="Genomic_DNA"/>
</dbReference>
<evidence type="ECO:0000256" key="1">
    <source>
        <dbReference type="SAM" id="MobiDB-lite"/>
    </source>
</evidence>
<accession>A0A834M7J4</accession>
<name>A0A834M7J4_RHYFE</name>
<keyword evidence="3" id="KW-1185">Reference proteome</keyword>
<feature type="region of interest" description="Disordered" evidence="1">
    <location>
        <begin position="68"/>
        <end position="90"/>
    </location>
</feature>